<dbReference type="PANTHER" id="PTHR30251">
    <property type="entry name" value="PILUS ASSEMBLY CHAPERONE"/>
    <property type="match status" value="1"/>
</dbReference>
<evidence type="ECO:0000259" key="2">
    <source>
        <dbReference type="Pfam" id="PF00345"/>
    </source>
</evidence>
<feature type="signal peptide" evidence="1">
    <location>
        <begin position="1"/>
        <end position="22"/>
    </location>
</feature>
<comment type="caution">
    <text evidence="3">The sequence shown here is derived from an EMBL/GenBank/DDBJ whole genome shotgun (WGS) entry which is preliminary data.</text>
</comment>
<evidence type="ECO:0000256" key="1">
    <source>
        <dbReference type="SAM" id="SignalP"/>
    </source>
</evidence>
<evidence type="ECO:0000313" key="3">
    <source>
        <dbReference type="EMBL" id="TFZ00271.1"/>
    </source>
</evidence>
<dbReference type="Pfam" id="PF00345">
    <property type="entry name" value="PapD_N"/>
    <property type="match status" value="1"/>
</dbReference>
<dbReference type="GO" id="GO:0030288">
    <property type="term" value="C:outer membrane-bounded periplasmic space"/>
    <property type="evidence" value="ECO:0007669"/>
    <property type="project" value="InterPro"/>
</dbReference>
<dbReference type="InterPro" id="IPR013783">
    <property type="entry name" value="Ig-like_fold"/>
</dbReference>
<dbReference type="GO" id="GO:0071555">
    <property type="term" value="P:cell wall organization"/>
    <property type="evidence" value="ECO:0007669"/>
    <property type="project" value="InterPro"/>
</dbReference>
<dbReference type="InterPro" id="IPR050643">
    <property type="entry name" value="Periplasmic_pilus_chap"/>
</dbReference>
<feature type="chain" id="PRO_5021285179" evidence="1">
    <location>
        <begin position="23"/>
        <end position="253"/>
    </location>
</feature>
<evidence type="ECO:0000313" key="4">
    <source>
        <dbReference type="Proteomes" id="UP000297839"/>
    </source>
</evidence>
<dbReference type="InterPro" id="IPR016147">
    <property type="entry name" value="Pili_assmbl_chaperone_N"/>
</dbReference>
<dbReference type="EMBL" id="SMLK01000004">
    <property type="protein sequence ID" value="TFZ00271.1"/>
    <property type="molecule type" value="Genomic_DNA"/>
</dbReference>
<keyword evidence="1" id="KW-0732">Signal</keyword>
<feature type="domain" description="Pili assembly chaperone N-terminal" evidence="2">
    <location>
        <begin position="25"/>
        <end position="150"/>
    </location>
</feature>
<dbReference type="OrthoDB" id="511700at2"/>
<name>A0A4Z0BN65_9BURK</name>
<proteinExistence type="predicted"/>
<dbReference type="SUPFAM" id="SSF49354">
    <property type="entry name" value="PapD-like"/>
    <property type="match status" value="1"/>
</dbReference>
<dbReference type="PANTHER" id="PTHR30251:SF4">
    <property type="entry name" value="SLR1668 PROTEIN"/>
    <property type="match status" value="1"/>
</dbReference>
<dbReference type="Gene3D" id="2.60.40.10">
    <property type="entry name" value="Immunoglobulins"/>
    <property type="match status" value="1"/>
</dbReference>
<protein>
    <submittedName>
        <fullName evidence="3">Molecular chaperone</fullName>
    </submittedName>
</protein>
<accession>A0A4Z0BN65</accession>
<dbReference type="Proteomes" id="UP000297839">
    <property type="component" value="Unassembled WGS sequence"/>
</dbReference>
<gene>
    <name evidence="3" type="ORF">EZ216_14320</name>
</gene>
<dbReference type="AlphaFoldDB" id="A0A4Z0BN65"/>
<sequence>MRACWKAIALFSALVAVWPARSADLQLSPVSIQFTGAEKAQALWLMNTGTQPLHAQVRLFRWSQADDEDRLEPTQALAASPPMVEIAPGRTQMVRIVRREDAAAGDEQSFRLLVDEIPVRPAAAAGGDAPQAASGSGLQLVLRYSVPVFVNDVAVPRDAPAVGVAGAWAGGDTPTLTLANPARRRVRVSHVVHEDAQGRRTVLVPGLLGYVLSGQRRRWGMPASARSLAPGVIKARLQDTAQEYSLATISGAP</sequence>
<organism evidence="3 4">
    <name type="scientific">Ramlibacter humi</name>
    <dbReference type="NCBI Taxonomy" id="2530451"/>
    <lineage>
        <taxon>Bacteria</taxon>
        <taxon>Pseudomonadati</taxon>
        <taxon>Pseudomonadota</taxon>
        <taxon>Betaproteobacteria</taxon>
        <taxon>Burkholderiales</taxon>
        <taxon>Comamonadaceae</taxon>
        <taxon>Ramlibacter</taxon>
    </lineage>
</organism>
<dbReference type="InterPro" id="IPR008962">
    <property type="entry name" value="PapD-like_sf"/>
</dbReference>
<reference evidence="3 4" key="1">
    <citation type="submission" date="2019-03" db="EMBL/GenBank/DDBJ databases">
        <title>Ramlibacter sp. 18x22-1, whole genome shotgun sequence.</title>
        <authorList>
            <person name="Zhang X."/>
            <person name="Feng G."/>
            <person name="Zhu H."/>
        </authorList>
    </citation>
    <scope>NUCLEOTIDE SEQUENCE [LARGE SCALE GENOMIC DNA]</scope>
    <source>
        <strain evidence="3 4">18x22-1</strain>
    </source>
</reference>
<dbReference type="RefSeq" id="WP_135250457.1">
    <property type="nucleotide sequence ID" value="NZ_SMLK01000004.1"/>
</dbReference>
<keyword evidence="4" id="KW-1185">Reference proteome</keyword>